<proteinExistence type="predicted"/>
<evidence type="ECO:0000313" key="2">
    <source>
        <dbReference type="Proteomes" id="UP001597049"/>
    </source>
</evidence>
<keyword evidence="2" id="KW-1185">Reference proteome</keyword>
<gene>
    <name evidence="1" type="ORF">ACFQ0R_13005</name>
</gene>
<sequence length="50" mass="5857">MTYKQDQLSSYGLENINFNWENISKESIAKTPEKKYLNLRLCEVACKAEN</sequence>
<dbReference type="Proteomes" id="UP001597049">
    <property type="component" value="Unassembled WGS sequence"/>
</dbReference>
<evidence type="ECO:0000313" key="1">
    <source>
        <dbReference type="EMBL" id="MFD0933518.1"/>
    </source>
</evidence>
<organism evidence="1 2">
    <name type="scientific">Psychroflexus salinarum</name>
    <dbReference type="NCBI Taxonomy" id="546024"/>
    <lineage>
        <taxon>Bacteria</taxon>
        <taxon>Pseudomonadati</taxon>
        <taxon>Bacteroidota</taxon>
        <taxon>Flavobacteriia</taxon>
        <taxon>Flavobacteriales</taxon>
        <taxon>Flavobacteriaceae</taxon>
        <taxon>Psychroflexus</taxon>
    </lineage>
</organism>
<dbReference type="RefSeq" id="WP_379658811.1">
    <property type="nucleotide sequence ID" value="NZ_JBHTIV010000023.1"/>
</dbReference>
<protein>
    <submittedName>
        <fullName evidence="1">Uncharacterized protein</fullName>
    </submittedName>
</protein>
<reference evidence="2" key="1">
    <citation type="journal article" date="2019" name="Int. J. Syst. Evol. Microbiol.">
        <title>The Global Catalogue of Microorganisms (GCM) 10K type strain sequencing project: providing services to taxonomists for standard genome sequencing and annotation.</title>
        <authorList>
            <consortium name="The Broad Institute Genomics Platform"/>
            <consortium name="The Broad Institute Genome Sequencing Center for Infectious Disease"/>
            <person name="Wu L."/>
            <person name="Ma J."/>
        </authorList>
    </citation>
    <scope>NUCLEOTIDE SEQUENCE [LARGE SCALE GENOMIC DNA]</scope>
    <source>
        <strain evidence="2">CCUG 56752</strain>
    </source>
</reference>
<comment type="caution">
    <text evidence="1">The sequence shown here is derived from an EMBL/GenBank/DDBJ whole genome shotgun (WGS) entry which is preliminary data.</text>
</comment>
<dbReference type="EMBL" id="JBHTIV010000023">
    <property type="protein sequence ID" value="MFD0933518.1"/>
    <property type="molecule type" value="Genomic_DNA"/>
</dbReference>
<name>A0ABW3GV34_9FLAO</name>
<accession>A0ABW3GV34</accession>